<dbReference type="Proteomes" id="UP000269438">
    <property type="component" value="Unassembled WGS sequence"/>
</dbReference>
<evidence type="ECO:0000313" key="2">
    <source>
        <dbReference type="EMBL" id="RLP83658.1"/>
    </source>
</evidence>
<keyword evidence="1" id="KW-0812">Transmembrane</keyword>
<gene>
    <name evidence="2" type="ORF">D9V34_02240</name>
</gene>
<evidence type="ECO:0000313" key="3">
    <source>
        <dbReference type="Proteomes" id="UP000269438"/>
    </source>
</evidence>
<feature type="transmembrane region" description="Helical" evidence="1">
    <location>
        <begin position="15"/>
        <end position="37"/>
    </location>
</feature>
<name>A0A3L7AVW4_9MICO</name>
<protein>
    <recommendedName>
        <fullName evidence="4">Multidrug ABC transporter ATPase</fullName>
    </recommendedName>
</protein>
<comment type="caution">
    <text evidence="2">The sequence shown here is derived from an EMBL/GenBank/DDBJ whole genome shotgun (WGS) entry which is preliminary data.</text>
</comment>
<sequence length="95" mass="10344">MTIEEPRSVSRTERVLAYLLLVFVAAAIISFFAIIIGSSNGMTPESFDTPLWRVIAFVPWVGLPAAFIIVFVLIFIGSRGRAAANEKAVRSENGS</sequence>
<dbReference type="RefSeq" id="WP_147441595.1">
    <property type="nucleotide sequence ID" value="NZ_RCUY01000002.1"/>
</dbReference>
<accession>A0A3L7AVW4</accession>
<feature type="transmembrane region" description="Helical" evidence="1">
    <location>
        <begin position="57"/>
        <end position="77"/>
    </location>
</feature>
<dbReference type="AlphaFoldDB" id="A0A3L7AVW4"/>
<evidence type="ECO:0008006" key="4">
    <source>
        <dbReference type="Google" id="ProtNLM"/>
    </source>
</evidence>
<keyword evidence="1" id="KW-0472">Membrane</keyword>
<keyword evidence="1" id="KW-1133">Transmembrane helix</keyword>
<dbReference type="EMBL" id="RCUY01000002">
    <property type="protein sequence ID" value="RLP83658.1"/>
    <property type="molecule type" value="Genomic_DNA"/>
</dbReference>
<evidence type="ECO:0000256" key="1">
    <source>
        <dbReference type="SAM" id="Phobius"/>
    </source>
</evidence>
<keyword evidence="3" id="KW-1185">Reference proteome</keyword>
<reference evidence="2 3" key="1">
    <citation type="submission" date="2018-10" db="EMBL/GenBank/DDBJ databases">
        <authorList>
            <person name="Li J."/>
        </authorList>
    </citation>
    <scope>NUCLEOTIDE SEQUENCE [LARGE SCALE GENOMIC DNA]</scope>
    <source>
        <strain evidence="2 3">JCM 11654</strain>
    </source>
</reference>
<proteinExistence type="predicted"/>
<organism evidence="2 3">
    <name type="scientific">Mycetocola lacteus</name>
    <dbReference type="NCBI Taxonomy" id="76637"/>
    <lineage>
        <taxon>Bacteria</taxon>
        <taxon>Bacillati</taxon>
        <taxon>Actinomycetota</taxon>
        <taxon>Actinomycetes</taxon>
        <taxon>Micrococcales</taxon>
        <taxon>Microbacteriaceae</taxon>
        <taxon>Mycetocola</taxon>
    </lineage>
</organism>